<dbReference type="Proteomes" id="UP000198583">
    <property type="component" value="Unassembled WGS sequence"/>
</dbReference>
<dbReference type="AlphaFoldDB" id="A0A1I6DDX1"/>
<sequence length="84" mass="9414">MRRYLTQAVLPAGTTARAPLSALMRFSSIRSWSGADSGNQNAEWGWHEREQLAQRSTGRHDRENTGQPSHTVRVGQLAQRLDPT</sequence>
<evidence type="ECO:0000313" key="3">
    <source>
        <dbReference type="Proteomes" id="UP000198583"/>
    </source>
</evidence>
<protein>
    <submittedName>
        <fullName evidence="2">Uncharacterized protein</fullName>
    </submittedName>
</protein>
<keyword evidence="3" id="KW-1185">Reference proteome</keyword>
<feature type="compositionally biased region" description="Basic and acidic residues" evidence="1">
    <location>
        <begin position="51"/>
        <end position="64"/>
    </location>
</feature>
<dbReference type="EMBL" id="FOYL01000002">
    <property type="protein sequence ID" value="SFR03636.1"/>
    <property type="molecule type" value="Genomic_DNA"/>
</dbReference>
<evidence type="ECO:0000256" key="1">
    <source>
        <dbReference type="SAM" id="MobiDB-lite"/>
    </source>
</evidence>
<gene>
    <name evidence="2" type="ORF">SAMN04488564_102361</name>
</gene>
<reference evidence="3" key="1">
    <citation type="submission" date="2016-10" db="EMBL/GenBank/DDBJ databases">
        <authorList>
            <person name="Varghese N."/>
            <person name="Submissions S."/>
        </authorList>
    </citation>
    <scope>NUCLEOTIDE SEQUENCE [LARGE SCALE GENOMIC DNA]</scope>
    <source>
        <strain evidence="3">DSM 44232</strain>
    </source>
</reference>
<evidence type="ECO:0000313" key="2">
    <source>
        <dbReference type="EMBL" id="SFR03636.1"/>
    </source>
</evidence>
<dbReference type="RefSeq" id="WP_143138539.1">
    <property type="nucleotide sequence ID" value="NZ_FOYL01000002.1"/>
</dbReference>
<organism evidence="2 3">
    <name type="scientific">Lentzea waywayandensis</name>
    <dbReference type="NCBI Taxonomy" id="84724"/>
    <lineage>
        <taxon>Bacteria</taxon>
        <taxon>Bacillati</taxon>
        <taxon>Actinomycetota</taxon>
        <taxon>Actinomycetes</taxon>
        <taxon>Pseudonocardiales</taxon>
        <taxon>Pseudonocardiaceae</taxon>
        <taxon>Lentzea</taxon>
    </lineage>
</organism>
<feature type="region of interest" description="Disordered" evidence="1">
    <location>
        <begin position="51"/>
        <end position="84"/>
    </location>
</feature>
<name>A0A1I6DDX1_9PSEU</name>
<proteinExistence type="predicted"/>
<accession>A0A1I6DDX1</accession>